<evidence type="ECO:0000313" key="2">
    <source>
        <dbReference type="EMBL" id="ADV40268.1"/>
    </source>
</evidence>
<sequence>SYGLGGLRSLGPHGVQGPDPPQFPPVKKLFNPNFPALPFPCQFCVGGQPEKTKRKRLLFAPLPPKGAYGGVTLPLP</sequence>
<evidence type="ECO:0000256" key="1">
    <source>
        <dbReference type="SAM" id="MobiDB-lite"/>
    </source>
</evidence>
<dbReference type="AlphaFoldDB" id="E7D1M4"/>
<dbReference type="EMBL" id="HQ005974">
    <property type="protein sequence ID" value="ADV40268.1"/>
    <property type="molecule type" value="mRNA"/>
</dbReference>
<organism evidence="2">
    <name type="scientific">Latrodectus hesperus</name>
    <name type="common">Western black widow spider</name>
    <dbReference type="NCBI Taxonomy" id="256737"/>
    <lineage>
        <taxon>Eukaryota</taxon>
        <taxon>Metazoa</taxon>
        <taxon>Ecdysozoa</taxon>
        <taxon>Arthropoda</taxon>
        <taxon>Chelicerata</taxon>
        <taxon>Arachnida</taxon>
        <taxon>Araneae</taxon>
        <taxon>Araneomorphae</taxon>
        <taxon>Entelegynae</taxon>
        <taxon>Araneoidea</taxon>
        <taxon>Theridiidae</taxon>
        <taxon>Latrodectus</taxon>
    </lineage>
</organism>
<accession>E7D1M4</accession>
<feature type="non-terminal residue" evidence="2">
    <location>
        <position position="1"/>
    </location>
</feature>
<reference evidence="2" key="1">
    <citation type="submission" date="2010-07" db="EMBL/GenBank/DDBJ databases">
        <title>Identification of Proteins Involved in Black Widow Spider Wrapping Silk Fibers.</title>
        <authorList>
            <person name="Nguyen A."/>
            <person name="Verduzco A."/>
            <person name="Vierra C."/>
        </authorList>
    </citation>
    <scope>NUCLEOTIDE SEQUENCE</scope>
</reference>
<proteinExistence type="evidence at transcript level"/>
<protein>
    <submittedName>
        <fullName evidence="2">Uncharacterized protein</fullName>
    </submittedName>
</protein>
<feature type="region of interest" description="Disordered" evidence="1">
    <location>
        <begin position="1"/>
        <end position="23"/>
    </location>
</feature>
<feature type="non-terminal residue" evidence="2">
    <location>
        <position position="76"/>
    </location>
</feature>
<name>E7D1M4_LATHE</name>